<dbReference type="EMBL" id="KZ825895">
    <property type="protein sequence ID" value="PYH93331.1"/>
    <property type="molecule type" value="Genomic_DNA"/>
</dbReference>
<keyword evidence="4" id="KW-1185">Reference proteome</keyword>
<evidence type="ECO:0000259" key="2">
    <source>
        <dbReference type="Pfam" id="PF20150"/>
    </source>
</evidence>
<dbReference type="PANTHER" id="PTHR35910:SF6">
    <property type="entry name" value="2EXR DOMAIN-CONTAINING PROTEIN"/>
    <property type="match status" value="1"/>
</dbReference>
<dbReference type="STRING" id="1448320.A0A319D7Y5"/>
<gene>
    <name evidence="3" type="ORF">BO71DRAFT_399805</name>
</gene>
<dbReference type="Pfam" id="PF20150">
    <property type="entry name" value="2EXR"/>
    <property type="match status" value="1"/>
</dbReference>
<dbReference type="VEuPathDB" id="FungiDB:BO71DRAFT_399805"/>
<feature type="region of interest" description="Disordered" evidence="1">
    <location>
        <begin position="332"/>
        <end position="351"/>
    </location>
</feature>
<evidence type="ECO:0000313" key="4">
    <source>
        <dbReference type="Proteomes" id="UP000247810"/>
    </source>
</evidence>
<dbReference type="Proteomes" id="UP000247810">
    <property type="component" value="Unassembled WGS sequence"/>
</dbReference>
<organism evidence="3 4">
    <name type="scientific">Aspergillus ellipticus CBS 707.79</name>
    <dbReference type="NCBI Taxonomy" id="1448320"/>
    <lineage>
        <taxon>Eukaryota</taxon>
        <taxon>Fungi</taxon>
        <taxon>Dikarya</taxon>
        <taxon>Ascomycota</taxon>
        <taxon>Pezizomycotina</taxon>
        <taxon>Eurotiomycetes</taxon>
        <taxon>Eurotiomycetidae</taxon>
        <taxon>Eurotiales</taxon>
        <taxon>Aspergillaceae</taxon>
        <taxon>Aspergillus</taxon>
        <taxon>Aspergillus subgen. Circumdati</taxon>
    </lineage>
</organism>
<name>A0A319D7Y5_9EURO</name>
<accession>A0A319D7Y5</accession>
<protein>
    <recommendedName>
        <fullName evidence="2">2EXR domain-containing protein</fullName>
    </recommendedName>
</protein>
<dbReference type="PANTHER" id="PTHR35910">
    <property type="entry name" value="2EXR DOMAIN-CONTAINING PROTEIN"/>
    <property type="match status" value="1"/>
</dbReference>
<evidence type="ECO:0000256" key="1">
    <source>
        <dbReference type="SAM" id="MobiDB-lite"/>
    </source>
</evidence>
<dbReference type="AlphaFoldDB" id="A0A319D7Y5"/>
<dbReference type="OrthoDB" id="3469466at2759"/>
<sequence length="417" mass="47984">MPGQPQLQIYNIIRIPDAKEPTFPSFPSLPTELRLKIWQHAMQRPRFIRIRLYPARQGETEKPRMIIDGQAALSKLLHVSRESREAALGFYRAHIPCEFRVDTDQRKIPIKRGTFYFNPEYDMLRIYSRSPVRDSLLEFLHQLKHTHDPRRVGLLNLALDVNDVKANNLHWSSPDDGRISAEVRRSFTETLTQLREVFFVEVARAGRQVVGPVSGPITSDTFFNRSFPIFSTSTTAFDRLPQDPRAISDDLKRVFVGMFDPRSMFDLWGRLLRRWAVSPSHHVSYRFLLAFMPDGNLDMARDRASAERWLQTEDCIWKGEPFPKEPITALGRSLRQQKPKRPAGANHPKYRDEDLENAVKPAFGFWLFPLEALGAVSPADGDDDPRAGLIQPEGYQLEHNRLLDVTGHWPELALVGL</sequence>
<dbReference type="InterPro" id="IPR045518">
    <property type="entry name" value="2EXR"/>
</dbReference>
<evidence type="ECO:0000313" key="3">
    <source>
        <dbReference type="EMBL" id="PYH93331.1"/>
    </source>
</evidence>
<feature type="domain" description="2EXR" evidence="2">
    <location>
        <begin position="23"/>
        <end position="124"/>
    </location>
</feature>
<proteinExistence type="predicted"/>
<reference evidence="3 4" key="1">
    <citation type="submission" date="2018-02" db="EMBL/GenBank/DDBJ databases">
        <title>The genomes of Aspergillus section Nigri reveals drivers in fungal speciation.</title>
        <authorList>
            <consortium name="DOE Joint Genome Institute"/>
            <person name="Vesth T.C."/>
            <person name="Nybo J."/>
            <person name="Theobald S."/>
            <person name="Brandl J."/>
            <person name="Frisvad J.C."/>
            <person name="Nielsen K.F."/>
            <person name="Lyhne E.K."/>
            <person name="Kogle M.E."/>
            <person name="Kuo A."/>
            <person name="Riley R."/>
            <person name="Clum A."/>
            <person name="Nolan M."/>
            <person name="Lipzen A."/>
            <person name="Salamov A."/>
            <person name="Henrissat B."/>
            <person name="Wiebenga A."/>
            <person name="De vries R.P."/>
            <person name="Grigoriev I.V."/>
            <person name="Mortensen U.H."/>
            <person name="Andersen M.R."/>
            <person name="Baker S.E."/>
        </authorList>
    </citation>
    <scope>NUCLEOTIDE SEQUENCE [LARGE SCALE GENOMIC DNA]</scope>
    <source>
        <strain evidence="3 4">CBS 707.79</strain>
    </source>
</reference>